<evidence type="ECO:0000256" key="1">
    <source>
        <dbReference type="SAM" id="MobiDB-lite"/>
    </source>
</evidence>
<sequence length="70" mass="7894">MSKMSENADCTFPSQFQNSTYEDSYKGTLTFTTNTMTGWQMVAYGNTVTRWQCHIATSYDVSNGGLLVFK</sequence>
<dbReference type="EMBL" id="JAEAOA010000149">
    <property type="protein sequence ID" value="KAK3579578.1"/>
    <property type="molecule type" value="Genomic_DNA"/>
</dbReference>
<comment type="caution">
    <text evidence="2">The sequence shown here is derived from an EMBL/GenBank/DDBJ whole genome shotgun (WGS) entry which is preliminary data.</text>
</comment>
<name>A0AAE0RTV0_9BIVA</name>
<organism evidence="2 3">
    <name type="scientific">Potamilus streckersoni</name>
    <dbReference type="NCBI Taxonomy" id="2493646"/>
    <lineage>
        <taxon>Eukaryota</taxon>
        <taxon>Metazoa</taxon>
        <taxon>Spiralia</taxon>
        <taxon>Lophotrochozoa</taxon>
        <taxon>Mollusca</taxon>
        <taxon>Bivalvia</taxon>
        <taxon>Autobranchia</taxon>
        <taxon>Heteroconchia</taxon>
        <taxon>Palaeoheterodonta</taxon>
        <taxon>Unionida</taxon>
        <taxon>Unionoidea</taxon>
        <taxon>Unionidae</taxon>
        <taxon>Ambleminae</taxon>
        <taxon>Lampsilini</taxon>
        <taxon>Potamilus</taxon>
    </lineage>
</organism>
<dbReference type="AlphaFoldDB" id="A0AAE0RTV0"/>
<protein>
    <submittedName>
        <fullName evidence="2">Uncharacterized protein</fullName>
    </submittedName>
</protein>
<dbReference type="Proteomes" id="UP001195483">
    <property type="component" value="Unassembled WGS sequence"/>
</dbReference>
<evidence type="ECO:0000313" key="2">
    <source>
        <dbReference type="EMBL" id="KAK3579578.1"/>
    </source>
</evidence>
<accession>A0AAE0RTV0</accession>
<proteinExistence type="predicted"/>
<keyword evidence="3" id="KW-1185">Reference proteome</keyword>
<gene>
    <name evidence="2" type="ORF">CHS0354_001592</name>
</gene>
<reference evidence="2" key="2">
    <citation type="journal article" date="2021" name="Genome Biol. Evol.">
        <title>Developing a high-quality reference genome for a parasitic bivalve with doubly uniparental inheritance (Bivalvia: Unionida).</title>
        <authorList>
            <person name="Smith C.H."/>
        </authorList>
    </citation>
    <scope>NUCLEOTIDE SEQUENCE</scope>
    <source>
        <strain evidence="2">CHS0354</strain>
        <tissue evidence="2">Mantle</tissue>
    </source>
</reference>
<reference evidence="2" key="3">
    <citation type="submission" date="2023-05" db="EMBL/GenBank/DDBJ databases">
        <authorList>
            <person name="Smith C.H."/>
        </authorList>
    </citation>
    <scope>NUCLEOTIDE SEQUENCE</scope>
    <source>
        <strain evidence="2">CHS0354</strain>
        <tissue evidence="2">Mantle</tissue>
    </source>
</reference>
<feature type="region of interest" description="Disordered" evidence="1">
    <location>
        <begin position="1"/>
        <end position="20"/>
    </location>
</feature>
<reference evidence="2" key="1">
    <citation type="journal article" date="2021" name="Genome Biol. Evol.">
        <title>A High-Quality Reference Genome for a Parasitic Bivalve with Doubly Uniparental Inheritance (Bivalvia: Unionida).</title>
        <authorList>
            <person name="Smith C.H."/>
        </authorList>
    </citation>
    <scope>NUCLEOTIDE SEQUENCE</scope>
    <source>
        <strain evidence="2">CHS0354</strain>
    </source>
</reference>
<evidence type="ECO:0000313" key="3">
    <source>
        <dbReference type="Proteomes" id="UP001195483"/>
    </source>
</evidence>